<name>X0TUB5_9ZZZZ</name>
<feature type="domain" description="ABC transmembrane type-1" evidence="8">
    <location>
        <begin position="57"/>
        <end position="249"/>
    </location>
</feature>
<evidence type="ECO:0000259" key="8">
    <source>
        <dbReference type="PROSITE" id="PS50928"/>
    </source>
</evidence>
<keyword evidence="3" id="KW-1003">Cell membrane</keyword>
<dbReference type="Pfam" id="PF00528">
    <property type="entry name" value="BPD_transp_1"/>
    <property type="match status" value="1"/>
</dbReference>
<dbReference type="PROSITE" id="PS50928">
    <property type="entry name" value="ABC_TM1"/>
    <property type="match status" value="1"/>
</dbReference>
<dbReference type="InterPro" id="IPR035906">
    <property type="entry name" value="MetI-like_sf"/>
</dbReference>
<comment type="subcellular location">
    <subcellularLocation>
        <location evidence="1">Cell membrane</location>
        <topology evidence="1">Multi-pass membrane protein</topology>
    </subcellularLocation>
</comment>
<dbReference type="EMBL" id="BARS01015467">
    <property type="protein sequence ID" value="GAF90786.1"/>
    <property type="molecule type" value="Genomic_DNA"/>
</dbReference>
<dbReference type="GO" id="GO:0055085">
    <property type="term" value="P:transmembrane transport"/>
    <property type="evidence" value="ECO:0007669"/>
    <property type="project" value="InterPro"/>
</dbReference>
<dbReference type="InterPro" id="IPR050901">
    <property type="entry name" value="BP-dep_ABC_trans_perm"/>
</dbReference>
<evidence type="ECO:0000256" key="2">
    <source>
        <dbReference type="ARBA" id="ARBA00022448"/>
    </source>
</evidence>
<dbReference type="SUPFAM" id="SSF161098">
    <property type="entry name" value="MetI-like"/>
    <property type="match status" value="1"/>
</dbReference>
<evidence type="ECO:0000256" key="7">
    <source>
        <dbReference type="SAM" id="Phobius"/>
    </source>
</evidence>
<sequence length="264" mass="29136">LLLVIALFPFYWLAFSSVKVLTDLFQPNVIFPWETTLTLFNYEFAVTKAYPSLISLFFNSLYISILTVVLTLVIATFGAYAVARMKFRGKALITNSILLIYTFPGIIMIIPLFVLASKLGFTGNMTGLAIAYLAQTVPVALYMMAGYFQTIPAEIEEAALIDGCSRLEVIRKITLPLSLPTIASISLFIFMIVWNEYLFARTFLLALSSDQFTLAIGLARKSAHLADFGAYLASAMILLTPVIILYLLAEKYMVKGLTAGAVKG</sequence>
<feature type="transmembrane region" description="Helical" evidence="7">
    <location>
        <begin position="61"/>
        <end position="83"/>
    </location>
</feature>
<organism evidence="9">
    <name type="scientific">marine sediment metagenome</name>
    <dbReference type="NCBI Taxonomy" id="412755"/>
    <lineage>
        <taxon>unclassified sequences</taxon>
        <taxon>metagenomes</taxon>
        <taxon>ecological metagenomes</taxon>
    </lineage>
</organism>
<feature type="transmembrane region" description="Helical" evidence="7">
    <location>
        <begin position="95"/>
        <end position="116"/>
    </location>
</feature>
<comment type="caution">
    <text evidence="9">The sequence shown here is derived from an EMBL/GenBank/DDBJ whole genome shotgun (WGS) entry which is preliminary data.</text>
</comment>
<dbReference type="InterPro" id="IPR000515">
    <property type="entry name" value="MetI-like"/>
</dbReference>
<dbReference type="CDD" id="cd06261">
    <property type="entry name" value="TM_PBP2"/>
    <property type="match status" value="1"/>
</dbReference>
<dbReference type="Gene3D" id="1.10.3720.10">
    <property type="entry name" value="MetI-like"/>
    <property type="match status" value="1"/>
</dbReference>
<proteinExistence type="predicted"/>
<reference evidence="9" key="1">
    <citation type="journal article" date="2014" name="Front. Microbiol.">
        <title>High frequency of phylogenetically diverse reductive dehalogenase-homologous genes in deep subseafloor sedimentary metagenomes.</title>
        <authorList>
            <person name="Kawai M."/>
            <person name="Futagami T."/>
            <person name="Toyoda A."/>
            <person name="Takaki Y."/>
            <person name="Nishi S."/>
            <person name="Hori S."/>
            <person name="Arai W."/>
            <person name="Tsubouchi T."/>
            <person name="Morono Y."/>
            <person name="Uchiyama I."/>
            <person name="Ito T."/>
            <person name="Fujiyama A."/>
            <person name="Inagaki F."/>
            <person name="Takami H."/>
        </authorList>
    </citation>
    <scope>NUCLEOTIDE SEQUENCE</scope>
    <source>
        <strain evidence="9">Expedition CK06-06</strain>
    </source>
</reference>
<evidence type="ECO:0000313" key="9">
    <source>
        <dbReference type="EMBL" id="GAF90786.1"/>
    </source>
</evidence>
<dbReference type="GO" id="GO:0005886">
    <property type="term" value="C:plasma membrane"/>
    <property type="evidence" value="ECO:0007669"/>
    <property type="project" value="UniProtKB-SubCell"/>
</dbReference>
<evidence type="ECO:0000256" key="6">
    <source>
        <dbReference type="ARBA" id="ARBA00023136"/>
    </source>
</evidence>
<protein>
    <recommendedName>
        <fullName evidence="8">ABC transmembrane type-1 domain-containing protein</fullName>
    </recommendedName>
</protein>
<evidence type="ECO:0000256" key="3">
    <source>
        <dbReference type="ARBA" id="ARBA00022475"/>
    </source>
</evidence>
<dbReference type="PANTHER" id="PTHR32243:SF18">
    <property type="entry name" value="INNER MEMBRANE ABC TRANSPORTER PERMEASE PROTEIN YCJP"/>
    <property type="match status" value="1"/>
</dbReference>
<evidence type="ECO:0000256" key="4">
    <source>
        <dbReference type="ARBA" id="ARBA00022692"/>
    </source>
</evidence>
<feature type="transmembrane region" description="Helical" evidence="7">
    <location>
        <begin position="128"/>
        <end position="148"/>
    </location>
</feature>
<keyword evidence="6 7" id="KW-0472">Membrane</keyword>
<feature type="transmembrane region" description="Helical" evidence="7">
    <location>
        <begin position="169"/>
        <end position="192"/>
    </location>
</feature>
<accession>X0TUB5</accession>
<dbReference type="AlphaFoldDB" id="X0TUB5"/>
<keyword evidence="4 7" id="KW-0812">Transmembrane</keyword>
<gene>
    <name evidence="9" type="ORF">S01H1_25588</name>
</gene>
<evidence type="ECO:0000256" key="5">
    <source>
        <dbReference type="ARBA" id="ARBA00022989"/>
    </source>
</evidence>
<feature type="transmembrane region" description="Helical" evidence="7">
    <location>
        <begin position="230"/>
        <end position="249"/>
    </location>
</feature>
<feature type="non-terminal residue" evidence="9">
    <location>
        <position position="1"/>
    </location>
</feature>
<keyword evidence="2" id="KW-0813">Transport</keyword>
<evidence type="ECO:0000256" key="1">
    <source>
        <dbReference type="ARBA" id="ARBA00004651"/>
    </source>
</evidence>
<keyword evidence="5 7" id="KW-1133">Transmembrane helix</keyword>
<dbReference type="PANTHER" id="PTHR32243">
    <property type="entry name" value="MALTOSE TRANSPORT SYSTEM PERMEASE-RELATED"/>
    <property type="match status" value="1"/>
</dbReference>